<dbReference type="SUPFAM" id="SSF46689">
    <property type="entry name" value="Homeodomain-like"/>
    <property type="match status" value="1"/>
</dbReference>
<dbReference type="RefSeq" id="WP_020510572.1">
    <property type="nucleotide sequence ID" value="NZ_JBIAZU010000002.1"/>
</dbReference>
<dbReference type="PANTHER" id="PTHR30055:SF200">
    <property type="entry name" value="HTH-TYPE TRANSCRIPTIONAL REPRESSOR BDCR"/>
    <property type="match status" value="1"/>
</dbReference>
<reference evidence="4 5" key="1">
    <citation type="submission" date="2024-10" db="EMBL/GenBank/DDBJ databases">
        <title>The Natural Products Discovery Center: Release of the First 8490 Sequenced Strains for Exploring Actinobacteria Biosynthetic Diversity.</title>
        <authorList>
            <person name="Kalkreuter E."/>
            <person name="Kautsar S.A."/>
            <person name="Yang D."/>
            <person name="Bader C.D."/>
            <person name="Teijaro C.N."/>
            <person name="Fluegel L."/>
            <person name="Davis C.M."/>
            <person name="Simpson J.R."/>
            <person name="Lauterbach L."/>
            <person name="Steele A.D."/>
            <person name="Gui C."/>
            <person name="Meng S."/>
            <person name="Li G."/>
            <person name="Viehrig K."/>
            <person name="Ye F."/>
            <person name="Su P."/>
            <person name="Kiefer A.F."/>
            <person name="Nichols A."/>
            <person name="Cepeda A.J."/>
            <person name="Yan W."/>
            <person name="Fan B."/>
            <person name="Jiang Y."/>
            <person name="Adhikari A."/>
            <person name="Zheng C.-J."/>
            <person name="Schuster L."/>
            <person name="Cowan T.M."/>
            <person name="Smanski M.J."/>
            <person name="Chevrette M.G."/>
            <person name="De Carvalho L.P.S."/>
            <person name="Shen B."/>
        </authorList>
    </citation>
    <scope>NUCLEOTIDE SEQUENCE [LARGE SCALE GENOMIC DNA]</scope>
    <source>
        <strain evidence="4 5">NPDC000087</strain>
    </source>
</reference>
<keyword evidence="1 2" id="KW-0238">DNA-binding</keyword>
<dbReference type="InterPro" id="IPR050109">
    <property type="entry name" value="HTH-type_TetR-like_transc_reg"/>
</dbReference>
<dbReference type="InterPro" id="IPR001647">
    <property type="entry name" value="HTH_TetR"/>
</dbReference>
<dbReference type="PRINTS" id="PR00455">
    <property type="entry name" value="HTHTETR"/>
</dbReference>
<sequence length="185" mass="19889">MARAEDPEGRERILAAATALFYVNGVRAVGMAEVIAAAECGKNMLYRHFPSKAALVAAYLRRVRAEREKATAGALAAAGRQEGGVDASLVALVGEVAAWVERGDFRGCAFRNYLTEYPGGDDEPGQVARAYLRDTRRQVDDLVLALGAPSVLGDRVWLLIDALYAGTGTPPRVAVDWARELVERG</sequence>
<evidence type="ECO:0000313" key="5">
    <source>
        <dbReference type="Proteomes" id="UP001602245"/>
    </source>
</evidence>
<name>A0ABW6WAU1_9ACTN</name>
<gene>
    <name evidence="4" type="ORF">ACFY35_13410</name>
</gene>
<evidence type="ECO:0000256" key="1">
    <source>
        <dbReference type="ARBA" id="ARBA00023125"/>
    </source>
</evidence>
<proteinExistence type="predicted"/>
<dbReference type="Proteomes" id="UP001602245">
    <property type="component" value="Unassembled WGS sequence"/>
</dbReference>
<dbReference type="InterPro" id="IPR009057">
    <property type="entry name" value="Homeodomain-like_sf"/>
</dbReference>
<feature type="DNA-binding region" description="H-T-H motif" evidence="2">
    <location>
        <begin position="30"/>
        <end position="49"/>
    </location>
</feature>
<dbReference type="Pfam" id="PF00440">
    <property type="entry name" value="TetR_N"/>
    <property type="match status" value="1"/>
</dbReference>
<dbReference type="PROSITE" id="PS50977">
    <property type="entry name" value="HTH_TETR_2"/>
    <property type="match status" value="1"/>
</dbReference>
<keyword evidence="5" id="KW-1185">Reference proteome</keyword>
<dbReference type="PANTHER" id="PTHR30055">
    <property type="entry name" value="HTH-TYPE TRANSCRIPTIONAL REGULATOR RUTR"/>
    <property type="match status" value="1"/>
</dbReference>
<evidence type="ECO:0000313" key="4">
    <source>
        <dbReference type="EMBL" id="MFF5290435.1"/>
    </source>
</evidence>
<accession>A0ABW6WAU1</accession>
<dbReference type="EMBL" id="JBIAZU010000002">
    <property type="protein sequence ID" value="MFF5290435.1"/>
    <property type="molecule type" value="Genomic_DNA"/>
</dbReference>
<evidence type="ECO:0000259" key="3">
    <source>
        <dbReference type="PROSITE" id="PS50977"/>
    </source>
</evidence>
<evidence type="ECO:0000256" key="2">
    <source>
        <dbReference type="PROSITE-ProRule" id="PRU00335"/>
    </source>
</evidence>
<feature type="domain" description="HTH tetR-type" evidence="3">
    <location>
        <begin position="7"/>
        <end position="67"/>
    </location>
</feature>
<organism evidence="4 5">
    <name type="scientific">Paractinoplanes globisporus</name>
    <dbReference type="NCBI Taxonomy" id="113565"/>
    <lineage>
        <taxon>Bacteria</taxon>
        <taxon>Bacillati</taxon>
        <taxon>Actinomycetota</taxon>
        <taxon>Actinomycetes</taxon>
        <taxon>Micromonosporales</taxon>
        <taxon>Micromonosporaceae</taxon>
        <taxon>Paractinoplanes</taxon>
    </lineage>
</organism>
<protein>
    <submittedName>
        <fullName evidence="4">TetR/AcrR family transcriptional regulator</fullName>
    </submittedName>
</protein>
<comment type="caution">
    <text evidence="4">The sequence shown here is derived from an EMBL/GenBank/DDBJ whole genome shotgun (WGS) entry which is preliminary data.</text>
</comment>
<dbReference type="Gene3D" id="1.10.357.10">
    <property type="entry name" value="Tetracycline Repressor, domain 2"/>
    <property type="match status" value="1"/>
</dbReference>